<keyword evidence="4" id="KW-0143">Chaperone</keyword>
<evidence type="ECO:0000256" key="1">
    <source>
        <dbReference type="ARBA" id="ARBA00008239"/>
    </source>
</evidence>
<dbReference type="PRINTS" id="PR00775">
    <property type="entry name" value="HEATSHOCK90"/>
</dbReference>
<keyword evidence="3 5" id="KW-0067">ATP-binding</keyword>
<dbReference type="InterPro" id="IPR037196">
    <property type="entry name" value="HSP90_C"/>
</dbReference>
<evidence type="ECO:0000313" key="7">
    <source>
        <dbReference type="EMBL" id="MST66612.1"/>
    </source>
</evidence>
<dbReference type="Pfam" id="PF13589">
    <property type="entry name" value="HATPase_c_3"/>
    <property type="match status" value="1"/>
</dbReference>
<feature type="binding site" evidence="5">
    <location>
        <position position="79"/>
    </location>
    <ligand>
        <name>ATP</name>
        <dbReference type="ChEBI" id="CHEBI:30616"/>
    </ligand>
</feature>
<evidence type="ECO:0000256" key="5">
    <source>
        <dbReference type="PIRSR" id="PIRSR002583-1"/>
    </source>
</evidence>
<dbReference type="Gene3D" id="3.30.565.10">
    <property type="entry name" value="Histidine kinase-like ATPase, C-terminal domain"/>
    <property type="match status" value="1"/>
</dbReference>
<dbReference type="CDD" id="cd16927">
    <property type="entry name" value="HATPase_Hsp90-like"/>
    <property type="match status" value="1"/>
</dbReference>
<reference evidence="7 8" key="1">
    <citation type="submission" date="2019-08" db="EMBL/GenBank/DDBJ databases">
        <title>In-depth cultivation of the pig gut microbiome towards novel bacterial diversity and tailored functional studies.</title>
        <authorList>
            <person name="Wylensek D."/>
            <person name="Hitch T.C.A."/>
            <person name="Clavel T."/>
        </authorList>
    </citation>
    <scope>NUCLEOTIDE SEQUENCE [LARGE SCALE GENOMIC DNA]</scope>
    <source>
        <strain evidence="7 8">BSM-380-WT-5A</strain>
    </source>
</reference>
<dbReference type="PIRSF" id="PIRSF002583">
    <property type="entry name" value="Hsp90"/>
    <property type="match status" value="1"/>
</dbReference>
<dbReference type="Pfam" id="PF00183">
    <property type="entry name" value="HSP90"/>
    <property type="match status" value="2"/>
</dbReference>
<evidence type="ECO:0000313" key="8">
    <source>
        <dbReference type="Proteomes" id="UP000440513"/>
    </source>
</evidence>
<dbReference type="EMBL" id="VUMS01000012">
    <property type="protein sequence ID" value="MST66612.1"/>
    <property type="molecule type" value="Genomic_DNA"/>
</dbReference>
<dbReference type="Proteomes" id="UP000440513">
    <property type="component" value="Unassembled WGS sequence"/>
</dbReference>
<dbReference type="AlphaFoldDB" id="A0A7X2P419"/>
<keyword evidence="2 5" id="KW-0547">Nucleotide-binding</keyword>
<dbReference type="SUPFAM" id="SSF110942">
    <property type="entry name" value="HSP90 C-terminal domain"/>
    <property type="match status" value="1"/>
</dbReference>
<dbReference type="PANTHER" id="PTHR11528">
    <property type="entry name" value="HEAT SHOCK PROTEIN 90 FAMILY MEMBER"/>
    <property type="match status" value="1"/>
</dbReference>
<dbReference type="SUPFAM" id="SSF54211">
    <property type="entry name" value="Ribosomal protein S5 domain 2-like"/>
    <property type="match status" value="1"/>
</dbReference>
<dbReference type="InterPro" id="IPR036890">
    <property type="entry name" value="HATPase_C_sf"/>
</dbReference>
<gene>
    <name evidence="7" type="primary">htpG</name>
    <name evidence="7" type="ORF">FYJ57_07660</name>
</gene>
<keyword evidence="8" id="KW-1185">Reference proteome</keyword>
<organism evidence="7 8">
    <name type="scientific">Oliverpabstia intestinalis</name>
    <dbReference type="NCBI Taxonomy" id="2606633"/>
    <lineage>
        <taxon>Bacteria</taxon>
        <taxon>Bacillati</taxon>
        <taxon>Bacillota</taxon>
        <taxon>Clostridia</taxon>
        <taxon>Lachnospirales</taxon>
        <taxon>Lachnospiraceae</taxon>
        <taxon>Oliverpabstia</taxon>
    </lineage>
</organism>
<dbReference type="InterPro" id="IPR020575">
    <property type="entry name" value="Hsp90_N"/>
</dbReference>
<evidence type="ECO:0000256" key="4">
    <source>
        <dbReference type="ARBA" id="ARBA00023186"/>
    </source>
</evidence>
<feature type="binding site" evidence="5">
    <location>
        <position position="33"/>
    </location>
    <ligand>
        <name>ATP</name>
        <dbReference type="ChEBI" id="CHEBI:30616"/>
    </ligand>
</feature>
<feature type="region of interest" description="Disordered" evidence="6">
    <location>
        <begin position="462"/>
        <end position="490"/>
    </location>
</feature>
<dbReference type="GO" id="GO:0016887">
    <property type="term" value="F:ATP hydrolysis activity"/>
    <property type="evidence" value="ECO:0007669"/>
    <property type="project" value="InterPro"/>
</dbReference>
<feature type="binding site" evidence="5">
    <location>
        <position position="171"/>
    </location>
    <ligand>
        <name>ATP</name>
        <dbReference type="ChEBI" id="CHEBI:30616"/>
    </ligand>
</feature>
<dbReference type="Gene3D" id="3.30.230.80">
    <property type="match status" value="1"/>
</dbReference>
<protein>
    <submittedName>
        <fullName evidence="7">Molecular chaperone HtpG</fullName>
    </submittedName>
</protein>
<feature type="binding site" evidence="5">
    <location>
        <position position="377"/>
    </location>
    <ligand>
        <name>ATP</name>
        <dbReference type="ChEBI" id="CHEBI:30616"/>
    </ligand>
</feature>
<dbReference type="GO" id="GO:0051082">
    <property type="term" value="F:unfolded protein binding"/>
    <property type="evidence" value="ECO:0007669"/>
    <property type="project" value="InterPro"/>
</dbReference>
<evidence type="ECO:0000256" key="3">
    <source>
        <dbReference type="ARBA" id="ARBA00022840"/>
    </source>
</evidence>
<dbReference type="GO" id="GO:0005524">
    <property type="term" value="F:ATP binding"/>
    <property type="evidence" value="ECO:0007669"/>
    <property type="project" value="UniProtKB-KW"/>
</dbReference>
<feature type="binding site" evidence="5">
    <location>
        <position position="37"/>
    </location>
    <ligand>
        <name>ATP</name>
        <dbReference type="ChEBI" id="CHEBI:30616"/>
    </ligand>
</feature>
<evidence type="ECO:0000256" key="2">
    <source>
        <dbReference type="ARBA" id="ARBA00022741"/>
    </source>
</evidence>
<dbReference type="InterPro" id="IPR020568">
    <property type="entry name" value="Ribosomal_Su5_D2-typ_SF"/>
</dbReference>
<dbReference type="GO" id="GO:0140662">
    <property type="term" value="F:ATP-dependent protein folding chaperone"/>
    <property type="evidence" value="ECO:0007669"/>
    <property type="project" value="InterPro"/>
</dbReference>
<comment type="similarity">
    <text evidence="1">Belongs to the heat shock protein 90 family.</text>
</comment>
<name>A0A7X2P419_9FIRM</name>
<dbReference type="InterPro" id="IPR001404">
    <property type="entry name" value="Hsp90_fam"/>
</dbReference>
<dbReference type="RefSeq" id="WP_154432236.1">
    <property type="nucleotide sequence ID" value="NZ_VUMS01000012.1"/>
</dbReference>
<feature type="binding site" evidence="5">
    <location>
        <position position="84"/>
    </location>
    <ligand>
        <name>ATP</name>
        <dbReference type="ChEBI" id="CHEBI:30616"/>
    </ligand>
</feature>
<dbReference type="Gene3D" id="1.20.120.790">
    <property type="entry name" value="Heat shock protein 90, C-terminal domain"/>
    <property type="match status" value="1"/>
</dbReference>
<evidence type="ECO:0000256" key="6">
    <source>
        <dbReference type="SAM" id="MobiDB-lite"/>
    </source>
</evidence>
<dbReference type="NCBIfam" id="NF003555">
    <property type="entry name" value="PRK05218.1"/>
    <property type="match status" value="1"/>
</dbReference>
<feature type="binding site" evidence="5">
    <location>
        <begin position="99"/>
        <end position="100"/>
    </location>
    <ligand>
        <name>ATP</name>
        <dbReference type="ChEBI" id="CHEBI:30616"/>
    </ligand>
</feature>
<proteinExistence type="inferred from homology"/>
<sequence length="686" mass="79073">MGAKHGNLSINSDNIFPIIKKWLYSDHDIFVRELVSNGCDAITKLKKLEMMGEYTFPDDYKNKIDVIVNPEKKTLKFIDTGLGMTADEVEEYITQIAFSGATKFLEQYKDKTNDDQIIGHFGLGFYSAFMVADEVHIDTLSYKEGATPVHWECDGGSEYDMQDGDKATVGTEITLFLNEDNLEFANEYRVREVLEKYCSFMPTEIFLSNENAEQEYETIDEADLRDDDVVVEHIHEDAKTEEKENENGEKEVVEISPAKEKVKINKRPVSISDIHPLWMKHPNECTDEDYKTFYRKVFMDYKEPLFWIHLNMDYPFNLKGILYFPKINTEYDSIEGTIKLYNNQVFIADNIKEVIPEFLMLLKGVIDCPDLPLNVSRSALQNDGFVKKISDYISKKVADKLTGMCKTAREDYEKYWDDISPFIKFGCIKDAKFSDKMDNYILFKNLDGKYLTLKDCIEENKKPEAETAEAGKPEEEKKDGEQAEEKETEKTTVYYVSDEIQQSQYINMFKEQGMDAVILKHNIDTAFITHVEQKHENVKFQRIDADLTEDFKEDGTDLKEMTDELTATFKKALNNEQLDVKVEKLKNESISSMITLSEESRRMQDMMKMYGMDANMFGGANGATLVLNANHPLVKYVAAHKEDDKNVPLICQQLYDLAMMAHKQLSPDEMTQFIARSNQILLALAK</sequence>
<accession>A0A7X2P419</accession>
<comment type="caution">
    <text evidence="7">The sequence shown here is derived from an EMBL/GenBank/DDBJ whole genome shotgun (WGS) entry which is preliminary data.</text>
</comment>
<dbReference type="Gene3D" id="3.40.50.11260">
    <property type="match status" value="1"/>
</dbReference>
<dbReference type="SUPFAM" id="SSF55874">
    <property type="entry name" value="ATPase domain of HSP90 chaperone/DNA topoisomerase II/histidine kinase"/>
    <property type="match status" value="1"/>
</dbReference>